<feature type="chain" id="PRO_5047266453" evidence="2">
    <location>
        <begin position="20"/>
        <end position="245"/>
    </location>
</feature>
<dbReference type="Proteomes" id="UP001597375">
    <property type="component" value="Unassembled WGS sequence"/>
</dbReference>
<evidence type="ECO:0000313" key="4">
    <source>
        <dbReference type="Proteomes" id="UP001597375"/>
    </source>
</evidence>
<accession>A0ABW5D448</accession>
<dbReference type="EMBL" id="JBHUIT010000002">
    <property type="protein sequence ID" value="MFD2255833.1"/>
    <property type="molecule type" value="Genomic_DNA"/>
</dbReference>
<keyword evidence="2" id="KW-0732">Signal</keyword>
<name>A0ABW5D448_9BACT</name>
<dbReference type="Pfam" id="PF11932">
    <property type="entry name" value="DUF3450"/>
    <property type="match status" value="1"/>
</dbReference>
<feature type="coiled-coil region" evidence="1">
    <location>
        <begin position="54"/>
        <end position="81"/>
    </location>
</feature>
<reference evidence="4" key="1">
    <citation type="journal article" date="2019" name="Int. J. Syst. Evol. Microbiol.">
        <title>The Global Catalogue of Microorganisms (GCM) 10K type strain sequencing project: providing services to taxonomists for standard genome sequencing and annotation.</title>
        <authorList>
            <consortium name="The Broad Institute Genomics Platform"/>
            <consortium name="The Broad Institute Genome Sequencing Center for Infectious Disease"/>
            <person name="Wu L."/>
            <person name="Ma J."/>
        </authorList>
    </citation>
    <scope>NUCLEOTIDE SEQUENCE [LARGE SCALE GENOMIC DNA]</scope>
    <source>
        <strain evidence="4">CGMCC 4.7106</strain>
    </source>
</reference>
<evidence type="ECO:0000313" key="3">
    <source>
        <dbReference type="EMBL" id="MFD2255833.1"/>
    </source>
</evidence>
<dbReference type="RefSeq" id="WP_386818534.1">
    <property type="nucleotide sequence ID" value="NZ_JBHUIT010000002.1"/>
</dbReference>
<keyword evidence="1" id="KW-0175">Coiled coil</keyword>
<protein>
    <submittedName>
        <fullName evidence="3">DUF3450 family protein</fullName>
    </submittedName>
</protein>
<comment type="caution">
    <text evidence="3">The sequence shown here is derived from an EMBL/GenBank/DDBJ whole genome shotgun (WGS) entry which is preliminary data.</text>
</comment>
<proteinExistence type="predicted"/>
<sequence>MNRIATITFTLLSSFPVIAAEQDAGIIELRETISKVVDTQSLESAERLNWQARKEEMSALLKLHRKELALLDEELEKAGQSAPGHSDATEEMKAEIEALKSTRRLTSEAVARNVPRTVALAKSFPAPLLKDCEPELSTLSVWDSSSEPRETLQSILSVIAKAQQFNRRLTRSSEIRDNREVEVLYLGLAGAYYAGSKKTAGTGKPGAEGWTWQSRPEIHSEVQMAFDALDKKRPPSMVRLPLELK</sequence>
<evidence type="ECO:0000256" key="1">
    <source>
        <dbReference type="SAM" id="Coils"/>
    </source>
</evidence>
<evidence type="ECO:0000256" key="2">
    <source>
        <dbReference type="SAM" id="SignalP"/>
    </source>
</evidence>
<organism evidence="3 4">
    <name type="scientific">Luteolibacter algae</name>
    <dbReference type="NCBI Taxonomy" id="454151"/>
    <lineage>
        <taxon>Bacteria</taxon>
        <taxon>Pseudomonadati</taxon>
        <taxon>Verrucomicrobiota</taxon>
        <taxon>Verrucomicrobiia</taxon>
        <taxon>Verrucomicrobiales</taxon>
        <taxon>Verrucomicrobiaceae</taxon>
        <taxon>Luteolibacter</taxon>
    </lineage>
</organism>
<keyword evidence="4" id="KW-1185">Reference proteome</keyword>
<feature type="signal peptide" evidence="2">
    <location>
        <begin position="1"/>
        <end position="19"/>
    </location>
</feature>
<dbReference type="InterPro" id="IPR016866">
    <property type="entry name" value="UCP028069"/>
</dbReference>
<gene>
    <name evidence="3" type="ORF">ACFSSA_04010</name>
</gene>